<organism evidence="2 3">
    <name type="scientific">Stylonychia lemnae</name>
    <name type="common">Ciliate</name>
    <dbReference type="NCBI Taxonomy" id="5949"/>
    <lineage>
        <taxon>Eukaryota</taxon>
        <taxon>Sar</taxon>
        <taxon>Alveolata</taxon>
        <taxon>Ciliophora</taxon>
        <taxon>Intramacronucleata</taxon>
        <taxon>Spirotrichea</taxon>
        <taxon>Stichotrichia</taxon>
        <taxon>Sporadotrichida</taxon>
        <taxon>Oxytrichidae</taxon>
        <taxon>Stylonychinae</taxon>
        <taxon>Stylonychia</taxon>
    </lineage>
</organism>
<feature type="region of interest" description="Disordered" evidence="1">
    <location>
        <begin position="323"/>
        <end position="357"/>
    </location>
</feature>
<feature type="compositionally biased region" description="Acidic residues" evidence="1">
    <location>
        <begin position="70"/>
        <end position="82"/>
    </location>
</feature>
<feature type="compositionally biased region" description="Polar residues" evidence="1">
    <location>
        <begin position="671"/>
        <end position="689"/>
    </location>
</feature>
<feature type="compositionally biased region" description="Basic and acidic residues" evidence="1">
    <location>
        <begin position="129"/>
        <end position="139"/>
    </location>
</feature>
<dbReference type="EMBL" id="CCKQ01000507">
    <property type="protein sequence ID" value="CDW71587.1"/>
    <property type="molecule type" value="Genomic_DNA"/>
</dbReference>
<feature type="compositionally biased region" description="Acidic residues" evidence="1">
    <location>
        <begin position="331"/>
        <end position="354"/>
    </location>
</feature>
<dbReference type="InParanoid" id="A0A077ZNP0"/>
<feature type="region of interest" description="Disordered" evidence="1">
    <location>
        <begin position="118"/>
        <end position="160"/>
    </location>
</feature>
<name>A0A077ZNP0_STYLE</name>
<dbReference type="OMA" id="EANCYEN"/>
<dbReference type="OrthoDB" id="10691762at2759"/>
<dbReference type="AlphaFoldDB" id="A0A077ZNP0"/>
<feature type="compositionally biased region" description="Basic and acidic residues" evidence="1">
    <location>
        <begin position="229"/>
        <end position="243"/>
    </location>
</feature>
<feature type="region of interest" description="Disordered" evidence="1">
    <location>
        <begin position="63"/>
        <end position="98"/>
    </location>
</feature>
<feature type="compositionally biased region" description="Acidic residues" evidence="1">
    <location>
        <begin position="118"/>
        <end position="128"/>
    </location>
</feature>
<evidence type="ECO:0000313" key="2">
    <source>
        <dbReference type="EMBL" id="CDW71587.1"/>
    </source>
</evidence>
<evidence type="ECO:0000313" key="3">
    <source>
        <dbReference type="Proteomes" id="UP000039865"/>
    </source>
</evidence>
<feature type="region of interest" description="Disordered" evidence="1">
    <location>
        <begin position="216"/>
        <end position="253"/>
    </location>
</feature>
<reference evidence="2 3" key="1">
    <citation type="submission" date="2014-06" db="EMBL/GenBank/DDBJ databases">
        <authorList>
            <person name="Swart Estienne"/>
        </authorList>
    </citation>
    <scope>NUCLEOTIDE SEQUENCE [LARGE SCALE GENOMIC DNA]</scope>
    <source>
        <strain evidence="2 3">130c</strain>
    </source>
</reference>
<keyword evidence="3" id="KW-1185">Reference proteome</keyword>
<sequence length="1038" mass="122465">MSDIDERDDFIEDDYYMEAIDDNEVIDLGEDVQPFSLNLNKNIKGFQGNIFLKNYEQDQHKVKTKYNSYSDDEFEQEADEDTQDFKPEPVKVEDKQEQNIFGSLKFDRFDEEQEIQIAYDNEEDERDSDFDKEQEDKPEIIQIENVQSPEKSFNDDEDSNNLIDQRVFNRFSSTFKFNGNEFQDFKKTKNYNNEEESDHFRDNQFDFDDFQPIQDETFEDFDFQPEQRSPLKEKNKNDDKDQDPAPFNFEFSKSSKKLDQLSLLRGGTDQQIDIRKGISVEKYFTDKKEIEVIQHNDKKEEPEMLSNKNVEIIKQTKHDKFFEVQKAKEEQNDDEDEIEEERDFGSDDSDLERDDQERDKDLDELFGFKKENVEKLKEDKQKEVDDGTIKLDFNFEDWITGVKYERWCIIDGARPQNETSDKTVIEKQVKISKRLNHIMERLFQNIMKKNQKIPTQPIKFKKRSRFIANQIEVMTDFMLLSEQQIMLQPQNPQIYTDSEISISKQIQQRMLKTFQTNFQKKKIPIIIEKCQSYRDYVIHSEYSYSKVDQYYNNSLNDEKEIQYEDYLENYNENAMIDEQFTQQIKIQLRPEVIFNQVFQEKKFMSPQKMSVNNRICVLRQEILPFETSFETQSRSNLNNQSSIQSSSSKKIRISRKSIQFIQQATKEAKTKAQQLNQDEVPQRSSSSFPYSDRIQNESQNLGGKLFPVKMIKIKLNDGQKTKPLLKEHINKNSMIEEEKNQKMTNSVVKNFSKSIQNRIREFQAVNPKLLKIKKNFMNPQGKSNQQQSQQAKSLGINSTSEEVFDNIKQQLMSQKRLKADLFRSCLGDKSQTKEISTIVVNQESNLRVSKQLSLKNQTNNQFPKAKISRMSELIKNNHQVLHIEDLDQKSFTEEATNEISEIQSEDRNNMFFNYDTSNTAIKQPRVISIDMYQNYTDVKKRDKSRNLEESMSLDEIKLPENQFLSFGSNGSSQNSNRRELKNTILTANLPSNKNITASLSPSNNRPVKIKENQFNSELIAQHIKDITPAKQMINNFLS</sequence>
<gene>
    <name evidence="2" type="primary">Contig3629.g3874</name>
    <name evidence="2" type="ORF">STYLEM_534</name>
</gene>
<dbReference type="Proteomes" id="UP000039865">
    <property type="component" value="Unassembled WGS sequence"/>
</dbReference>
<accession>A0A077ZNP0</accession>
<feature type="region of interest" description="Disordered" evidence="1">
    <location>
        <begin position="669"/>
        <end position="692"/>
    </location>
</feature>
<proteinExistence type="predicted"/>
<evidence type="ECO:0000256" key="1">
    <source>
        <dbReference type="SAM" id="MobiDB-lite"/>
    </source>
</evidence>
<protein>
    <submittedName>
        <fullName evidence="2">Uncharacterized protein</fullName>
    </submittedName>
</protein>
<feature type="compositionally biased region" description="Basic and acidic residues" evidence="1">
    <location>
        <begin position="83"/>
        <end position="97"/>
    </location>
</feature>